<proteinExistence type="predicted"/>
<reference evidence="2 3" key="1">
    <citation type="journal article" date="2016" name="Nat. Commun.">
        <title>Thousands of microbial genomes shed light on interconnected biogeochemical processes in an aquifer system.</title>
        <authorList>
            <person name="Anantharaman K."/>
            <person name="Brown C.T."/>
            <person name="Hug L.A."/>
            <person name="Sharon I."/>
            <person name="Castelle C.J."/>
            <person name="Probst A.J."/>
            <person name="Thomas B.C."/>
            <person name="Singh A."/>
            <person name="Wilkins M.J."/>
            <person name="Karaoz U."/>
            <person name="Brodie E.L."/>
            <person name="Williams K.H."/>
            <person name="Hubbard S.S."/>
            <person name="Banfield J.F."/>
        </authorList>
    </citation>
    <scope>NUCLEOTIDE SEQUENCE [LARGE SCALE GENOMIC DNA]</scope>
</reference>
<organism evidence="2 3">
    <name type="scientific">Candidatus Woesebacteria bacterium RIFCSPHIGHO2_12_FULL_41_24</name>
    <dbReference type="NCBI Taxonomy" id="1802510"/>
    <lineage>
        <taxon>Bacteria</taxon>
        <taxon>Candidatus Woeseibacteriota</taxon>
    </lineage>
</organism>
<name>A0A1F8AUW7_9BACT</name>
<sequence>MRQKGAVSIFIPVGLAIVALGIILVLVVRTREAAENKELNVASSPIITSTPTAKPTPAIASTPKPTLKPTAKLVATTTGTQTPTPATPTQPECSAYKFEEPTGAIKVVITSKTHYDITWKQVEIYAHSGCKALNNKSLDKYDTSAYGDNVEVSFGQVVAGPYSIRVRYSDGKWTGIYNTDVIPGQLVTLNIEIP</sequence>
<feature type="transmembrane region" description="Helical" evidence="1">
    <location>
        <begin position="6"/>
        <end position="28"/>
    </location>
</feature>
<evidence type="ECO:0000313" key="2">
    <source>
        <dbReference type="EMBL" id="OGM55299.1"/>
    </source>
</evidence>
<dbReference type="Proteomes" id="UP000178603">
    <property type="component" value="Unassembled WGS sequence"/>
</dbReference>
<evidence type="ECO:0000313" key="3">
    <source>
        <dbReference type="Proteomes" id="UP000178603"/>
    </source>
</evidence>
<dbReference type="AlphaFoldDB" id="A0A1F8AUW7"/>
<dbReference type="EMBL" id="MGGW01000004">
    <property type="protein sequence ID" value="OGM55299.1"/>
    <property type="molecule type" value="Genomic_DNA"/>
</dbReference>
<keyword evidence="1" id="KW-0812">Transmembrane</keyword>
<protein>
    <submittedName>
        <fullName evidence="2">Uncharacterized protein</fullName>
    </submittedName>
</protein>
<evidence type="ECO:0000256" key="1">
    <source>
        <dbReference type="SAM" id="Phobius"/>
    </source>
</evidence>
<comment type="caution">
    <text evidence="2">The sequence shown here is derived from an EMBL/GenBank/DDBJ whole genome shotgun (WGS) entry which is preliminary data.</text>
</comment>
<gene>
    <name evidence="2" type="ORF">A3E44_03380</name>
</gene>
<accession>A0A1F8AUW7</accession>
<keyword evidence="1" id="KW-0472">Membrane</keyword>
<keyword evidence="1" id="KW-1133">Transmembrane helix</keyword>